<dbReference type="GO" id="GO:0005886">
    <property type="term" value="C:plasma membrane"/>
    <property type="evidence" value="ECO:0007669"/>
    <property type="project" value="UniProtKB-SubCell"/>
</dbReference>
<keyword evidence="5 6" id="KW-0472">Membrane</keyword>
<organism evidence="7 8">
    <name type="scientific">Amycolatopsis xylanica</name>
    <dbReference type="NCBI Taxonomy" id="589385"/>
    <lineage>
        <taxon>Bacteria</taxon>
        <taxon>Bacillati</taxon>
        <taxon>Actinomycetota</taxon>
        <taxon>Actinomycetes</taxon>
        <taxon>Pseudonocardiales</taxon>
        <taxon>Pseudonocardiaceae</taxon>
        <taxon>Amycolatopsis</taxon>
    </lineage>
</organism>
<dbReference type="RefSeq" id="WP_091299785.1">
    <property type="nucleotide sequence ID" value="NZ_FNON01000015.1"/>
</dbReference>
<feature type="transmembrane region" description="Helical" evidence="6">
    <location>
        <begin position="87"/>
        <end position="114"/>
    </location>
</feature>
<feature type="transmembrane region" description="Helical" evidence="6">
    <location>
        <begin position="379"/>
        <end position="397"/>
    </location>
</feature>
<dbReference type="PANTHER" id="PTHR23513:SF6">
    <property type="entry name" value="MAJOR FACILITATOR SUPERFAMILY ASSOCIATED DOMAIN-CONTAINING PROTEIN"/>
    <property type="match status" value="1"/>
</dbReference>
<dbReference type="STRING" id="589385.SAMN05421504_115121"/>
<gene>
    <name evidence="7" type="ORF">SAMN05421504_115121</name>
</gene>
<dbReference type="InterPro" id="IPR011701">
    <property type="entry name" value="MFS"/>
</dbReference>
<feature type="transmembrane region" description="Helical" evidence="6">
    <location>
        <begin position="353"/>
        <end position="373"/>
    </location>
</feature>
<dbReference type="PANTHER" id="PTHR23513">
    <property type="entry name" value="INTEGRAL MEMBRANE EFFLUX PROTEIN-RELATED"/>
    <property type="match status" value="1"/>
</dbReference>
<keyword evidence="3 6" id="KW-0812">Transmembrane</keyword>
<evidence type="ECO:0000256" key="5">
    <source>
        <dbReference type="ARBA" id="ARBA00023136"/>
    </source>
</evidence>
<proteinExistence type="predicted"/>
<feature type="transmembrane region" description="Helical" evidence="6">
    <location>
        <begin position="225"/>
        <end position="246"/>
    </location>
</feature>
<evidence type="ECO:0000256" key="6">
    <source>
        <dbReference type="SAM" id="Phobius"/>
    </source>
</evidence>
<feature type="transmembrane region" description="Helical" evidence="6">
    <location>
        <begin position="165"/>
        <end position="190"/>
    </location>
</feature>
<evidence type="ECO:0000256" key="1">
    <source>
        <dbReference type="ARBA" id="ARBA00004651"/>
    </source>
</evidence>
<name>A0A1H3STL6_9PSEU</name>
<evidence type="ECO:0000313" key="8">
    <source>
        <dbReference type="Proteomes" id="UP000199515"/>
    </source>
</evidence>
<feature type="transmembrane region" description="Helical" evidence="6">
    <location>
        <begin position="313"/>
        <end position="333"/>
    </location>
</feature>
<dbReference type="Proteomes" id="UP000199515">
    <property type="component" value="Unassembled WGS sequence"/>
</dbReference>
<comment type="subcellular location">
    <subcellularLocation>
        <location evidence="1">Cell membrane</location>
        <topology evidence="1">Multi-pass membrane protein</topology>
    </subcellularLocation>
</comment>
<evidence type="ECO:0000313" key="7">
    <source>
        <dbReference type="EMBL" id="SDZ41312.1"/>
    </source>
</evidence>
<protein>
    <submittedName>
        <fullName evidence="7">Predicted arabinose efflux permease, MFS family</fullName>
    </submittedName>
</protein>
<dbReference type="SUPFAM" id="SSF103473">
    <property type="entry name" value="MFS general substrate transporter"/>
    <property type="match status" value="1"/>
</dbReference>
<accession>A0A1H3STL6</accession>
<dbReference type="AlphaFoldDB" id="A0A1H3STL6"/>
<evidence type="ECO:0000256" key="2">
    <source>
        <dbReference type="ARBA" id="ARBA00022475"/>
    </source>
</evidence>
<feature type="transmembrane region" description="Helical" evidence="6">
    <location>
        <begin position="258"/>
        <end position="276"/>
    </location>
</feature>
<dbReference type="Pfam" id="PF07690">
    <property type="entry name" value="MFS_1"/>
    <property type="match status" value="1"/>
</dbReference>
<dbReference type="EMBL" id="FNON01000015">
    <property type="protein sequence ID" value="SDZ41312.1"/>
    <property type="molecule type" value="Genomic_DNA"/>
</dbReference>
<feature type="transmembrane region" description="Helical" evidence="6">
    <location>
        <begin position="288"/>
        <end position="307"/>
    </location>
</feature>
<keyword evidence="2" id="KW-1003">Cell membrane</keyword>
<keyword evidence="8" id="KW-1185">Reference proteome</keyword>
<reference evidence="7 8" key="1">
    <citation type="submission" date="2016-10" db="EMBL/GenBank/DDBJ databases">
        <authorList>
            <person name="de Groot N.N."/>
        </authorList>
    </citation>
    <scope>NUCLEOTIDE SEQUENCE [LARGE SCALE GENOMIC DNA]</scope>
    <source>
        <strain evidence="7 8">CPCC 202699</strain>
    </source>
</reference>
<feature type="transmembrane region" description="Helical" evidence="6">
    <location>
        <begin position="46"/>
        <end position="66"/>
    </location>
</feature>
<dbReference type="OrthoDB" id="145388at2"/>
<dbReference type="GO" id="GO:0022857">
    <property type="term" value="F:transmembrane transporter activity"/>
    <property type="evidence" value="ECO:0007669"/>
    <property type="project" value="InterPro"/>
</dbReference>
<evidence type="ECO:0000256" key="3">
    <source>
        <dbReference type="ARBA" id="ARBA00022692"/>
    </source>
</evidence>
<dbReference type="InterPro" id="IPR036259">
    <property type="entry name" value="MFS_trans_sf"/>
</dbReference>
<keyword evidence="4 6" id="KW-1133">Transmembrane helix</keyword>
<dbReference type="CDD" id="cd06173">
    <property type="entry name" value="MFS_MefA_like"/>
    <property type="match status" value="1"/>
</dbReference>
<evidence type="ECO:0000256" key="4">
    <source>
        <dbReference type="ARBA" id="ARBA00022989"/>
    </source>
</evidence>
<sequence>MSEAVNSGTDRRLLWLLSSSAVSNLGDGIGKVAFPLLAATLTRDPVLIAGLSATQFLPWLLFALVAGALVDRIDRRKAMIYANLARALIVGAMAVLVSTGGVTIAVVYVAALLIGTAETLADSAANVLIPAVVDHDRLESANSKLQACEIVGQTFLGGPIGSATFALFAVFPFLLNSAGFALAAGLLIALAGSYRGKTNAEPTRLRADLAEGIGWLVRHRLMLRLVVIAGLVSLTSELAQAQLVLYALEDAKLSEATFGFFALIGGVGGLAGAAVAPKLIKRTSRGSVLSSGIVCCGLGIGGMGLITQPVVSATLFGLFAAAIVAVNVVLGTVRHSVVPSEFLGRVLGVWRTVVWGAVPVGALLGGLLTRALGTSSATFLVSGVLLIGIGGFSATALRTFSLDVRPVTACAQP</sequence>
<dbReference type="Gene3D" id="1.20.1250.20">
    <property type="entry name" value="MFS general substrate transporter like domains"/>
    <property type="match status" value="1"/>
</dbReference>